<dbReference type="InterPro" id="IPR002035">
    <property type="entry name" value="VWF_A"/>
</dbReference>
<dbReference type="RefSeq" id="WP_188912513.1">
    <property type="nucleotide sequence ID" value="NZ_BMMF01000005.1"/>
</dbReference>
<dbReference type="CDD" id="cd00198">
    <property type="entry name" value="vWFA"/>
    <property type="match status" value="1"/>
</dbReference>
<dbReference type="Gene3D" id="3.40.50.410">
    <property type="entry name" value="von Willebrand factor, type A domain"/>
    <property type="match status" value="1"/>
</dbReference>
<protein>
    <recommendedName>
        <fullName evidence="1">VWFA domain-containing protein</fullName>
    </recommendedName>
</protein>
<evidence type="ECO:0000313" key="3">
    <source>
        <dbReference type="Proteomes" id="UP000600449"/>
    </source>
</evidence>
<comment type="caution">
    <text evidence="2">The sequence shown here is derived from an EMBL/GenBank/DDBJ whole genome shotgun (WGS) entry which is preliminary data.</text>
</comment>
<dbReference type="SUPFAM" id="SSF53300">
    <property type="entry name" value="vWA-like"/>
    <property type="match status" value="1"/>
</dbReference>
<organism evidence="2 3">
    <name type="scientific">Salinarimonas ramus</name>
    <dbReference type="NCBI Taxonomy" id="690164"/>
    <lineage>
        <taxon>Bacteria</taxon>
        <taxon>Pseudomonadati</taxon>
        <taxon>Pseudomonadota</taxon>
        <taxon>Alphaproteobacteria</taxon>
        <taxon>Hyphomicrobiales</taxon>
        <taxon>Salinarimonadaceae</taxon>
        <taxon>Salinarimonas</taxon>
    </lineage>
</organism>
<dbReference type="Proteomes" id="UP000600449">
    <property type="component" value="Unassembled WGS sequence"/>
</dbReference>
<dbReference type="AlphaFoldDB" id="A0A917Q7R6"/>
<reference evidence="2 3" key="1">
    <citation type="journal article" date="2014" name="Int. J. Syst. Evol. Microbiol.">
        <title>Complete genome sequence of Corynebacterium casei LMG S-19264T (=DSM 44701T), isolated from a smear-ripened cheese.</title>
        <authorList>
            <consortium name="US DOE Joint Genome Institute (JGI-PGF)"/>
            <person name="Walter F."/>
            <person name="Albersmeier A."/>
            <person name="Kalinowski J."/>
            <person name="Ruckert C."/>
        </authorList>
    </citation>
    <scope>NUCLEOTIDE SEQUENCE [LARGE SCALE GENOMIC DNA]</scope>
    <source>
        <strain evidence="2 3">CGMCC 1.9161</strain>
    </source>
</reference>
<dbReference type="InterPro" id="IPR028087">
    <property type="entry name" value="Tad_N"/>
</dbReference>
<proteinExistence type="predicted"/>
<sequence length="530" mass="57756">MLSRLIEDRRGGVAVAFALSLLPTLGLAGVAVDYNRVANVRPQVLSMLDRAALAAVSREEEYGAEDYAREMVEQLIPELPEGVVIDEVVPRLVVDASTGARTMHVEASGRVTANISRVIGIESIPFTLESEAQAASKLYEVVLVVDVTGSMKDSKINALRQSATRFVETLLPAGASSDRLRVAIVPYSATVNVGTSRSGWLTPGNGALDDAGLDAIAQNRYVWDSSEVPANLCKGTNVVWDGQKQLCYMGTLSAFEDVDDCPGVIRGDTCYVANAWAGCVMERAGSDGELTDAPPSTAAFRPYYWQSWTGNGSPSNRFNSWLPNSVDESWHTNATSNDGRGPNLGCPKNAVVPFTADRDLLLGEIEDFEAWHRGGTMGHVGLLWGWRLVSPQWQGLWGPDHWADAPPHAKVERILVFMTDGENGFYTGHAPSNDSDYTAYGRMSESATFNRSNHKRLLNERMETVCENLHAEDVEVFTVAFALSSADAHKLLGGCASTPRHVFTSEVDTLVAHFETIARDIYERRVALTR</sequence>
<dbReference type="Pfam" id="PF13400">
    <property type="entry name" value="Tad"/>
    <property type="match status" value="1"/>
</dbReference>
<name>A0A917Q7R6_9HYPH</name>
<keyword evidence="3" id="KW-1185">Reference proteome</keyword>
<dbReference type="PROSITE" id="PS50234">
    <property type="entry name" value="VWFA"/>
    <property type="match status" value="1"/>
</dbReference>
<evidence type="ECO:0000259" key="1">
    <source>
        <dbReference type="PROSITE" id="PS50234"/>
    </source>
</evidence>
<dbReference type="EMBL" id="BMMF01000005">
    <property type="protein sequence ID" value="GGK34142.1"/>
    <property type="molecule type" value="Genomic_DNA"/>
</dbReference>
<feature type="domain" description="VWFA" evidence="1">
    <location>
        <begin position="140"/>
        <end position="188"/>
    </location>
</feature>
<evidence type="ECO:0000313" key="2">
    <source>
        <dbReference type="EMBL" id="GGK34142.1"/>
    </source>
</evidence>
<gene>
    <name evidence="2" type="ORF">GCM10011322_21080</name>
</gene>
<accession>A0A917Q7R6</accession>
<dbReference type="InterPro" id="IPR036465">
    <property type="entry name" value="vWFA_dom_sf"/>
</dbReference>